<dbReference type="SUPFAM" id="SSF55424">
    <property type="entry name" value="FAD/NAD-linked reductases, dimerisation (C-terminal) domain"/>
    <property type="match status" value="1"/>
</dbReference>
<dbReference type="GO" id="GO:0003955">
    <property type="term" value="F:NAD(P)H dehydrogenase (quinone) activity"/>
    <property type="evidence" value="ECO:0007669"/>
    <property type="project" value="TreeGrafter"/>
</dbReference>
<dbReference type="AlphaFoldDB" id="A0AAE4YCW5"/>
<evidence type="ECO:0000313" key="15">
    <source>
        <dbReference type="Proteomes" id="UP001193501"/>
    </source>
</evidence>
<dbReference type="InterPro" id="IPR004099">
    <property type="entry name" value="Pyr_nucl-diS_OxRdtase_dimer"/>
</dbReference>
<evidence type="ECO:0000256" key="5">
    <source>
        <dbReference type="ARBA" id="ARBA00023002"/>
    </source>
</evidence>
<dbReference type="InterPro" id="IPR001100">
    <property type="entry name" value="Pyr_nuc-diS_OxRdtase"/>
</dbReference>
<name>A0AAE4YCW5_9RHOB</name>
<evidence type="ECO:0000256" key="10">
    <source>
        <dbReference type="RuleBase" id="RU003691"/>
    </source>
</evidence>
<evidence type="ECO:0000256" key="8">
    <source>
        <dbReference type="PIRSR" id="PIRSR000350-3"/>
    </source>
</evidence>
<evidence type="ECO:0000256" key="7">
    <source>
        <dbReference type="ARBA" id="ARBA00023284"/>
    </source>
</evidence>
<dbReference type="InterPro" id="IPR012999">
    <property type="entry name" value="Pyr_OxRdtase_I_AS"/>
</dbReference>
<dbReference type="Pfam" id="PF02852">
    <property type="entry name" value="Pyr_redox_dim"/>
    <property type="match status" value="1"/>
</dbReference>
<evidence type="ECO:0000256" key="1">
    <source>
        <dbReference type="ARBA" id="ARBA00007532"/>
    </source>
</evidence>
<reference evidence="14" key="1">
    <citation type="submission" date="2020-01" db="EMBL/GenBank/DDBJ databases">
        <authorList>
            <person name="Chen W.-M."/>
        </authorList>
    </citation>
    <scope>NUCLEOTIDE SEQUENCE</scope>
    <source>
        <strain evidence="14">CYK-10</strain>
    </source>
</reference>
<dbReference type="Pfam" id="PF07992">
    <property type="entry name" value="Pyr_redox_2"/>
    <property type="match status" value="1"/>
</dbReference>
<keyword evidence="8" id="KW-0547">Nucleotide-binding</keyword>
<protein>
    <submittedName>
        <fullName evidence="14">FAD-dependent oxidoreductase</fullName>
    </submittedName>
</protein>
<feature type="disulfide bond" description="Redox-active" evidence="9">
    <location>
        <begin position="40"/>
        <end position="45"/>
    </location>
</feature>
<dbReference type="Gene3D" id="3.50.50.60">
    <property type="entry name" value="FAD/NAD(P)-binding domain"/>
    <property type="match status" value="2"/>
</dbReference>
<dbReference type="PRINTS" id="PR00368">
    <property type="entry name" value="FADPNR"/>
</dbReference>
<dbReference type="InterPro" id="IPR016156">
    <property type="entry name" value="FAD/NAD-linked_Rdtase_dimer_sf"/>
</dbReference>
<feature type="binding site" evidence="8">
    <location>
        <begin position="171"/>
        <end position="178"/>
    </location>
    <ligand>
        <name>NAD(+)</name>
        <dbReference type="ChEBI" id="CHEBI:57540"/>
    </ligand>
</feature>
<accession>A0AAE4YCW5</accession>
<keyword evidence="11" id="KW-0732">Signal</keyword>
<dbReference type="SUPFAM" id="SSF51905">
    <property type="entry name" value="FAD/NAD(P)-binding domain"/>
    <property type="match status" value="2"/>
</dbReference>
<dbReference type="PROSITE" id="PS00076">
    <property type="entry name" value="PYRIDINE_REDOX_1"/>
    <property type="match status" value="1"/>
</dbReference>
<feature type="domain" description="FAD/NAD(P)-binding" evidence="13">
    <location>
        <begin position="4"/>
        <end position="304"/>
    </location>
</feature>
<keyword evidence="4" id="KW-0521">NADP</keyword>
<comment type="cofactor">
    <cofactor evidence="8">
        <name>FAD</name>
        <dbReference type="ChEBI" id="CHEBI:57692"/>
    </cofactor>
    <text evidence="8">Binds 1 FAD per subunit.</text>
</comment>
<keyword evidence="6" id="KW-1015">Disulfide bond</keyword>
<dbReference type="Gene3D" id="3.30.390.30">
    <property type="match status" value="1"/>
</dbReference>
<evidence type="ECO:0000313" key="14">
    <source>
        <dbReference type="EMBL" id="NBZ89724.1"/>
    </source>
</evidence>
<dbReference type="GO" id="GO:0016668">
    <property type="term" value="F:oxidoreductase activity, acting on a sulfur group of donors, NAD(P) as acceptor"/>
    <property type="evidence" value="ECO:0007669"/>
    <property type="project" value="InterPro"/>
</dbReference>
<dbReference type="Proteomes" id="UP001193501">
    <property type="component" value="Unassembled WGS sequence"/>
</dbReference>
<comment type="caution">
    <text evidence="14">The sequence shown here is derived from an EMBL/GenBank/DDBJ whole genome shotgun (WGS) entry which is preliminary data.</text>
</comment>
<dbReference type="PANTHER" id="PTHR43014">
    <property type="entry name" value="MERCURIC REDUCTASE"/>
    <property type="match status" value="1"/>
</dbReference>
<evidence type="ECO:0000259" key="13">
    <source>
        <dbReference type="Pfam" id="PF07992"/>
    </source>
</evidence>
<feature type="binding site" evidence="8">
    <location>
        <position position="49"/>
    </location>
    <ligand>
        <name>FAD</name>
        <dbReference type="ChEBI" id="CHEBI:57692"/>
    </ligand>
</feature>
<evidence type="ECO:0000259" key="12">
    <source>
        <dbReference type="Pfam" id="PF02852"/>
    </source>
</evidence>
<feature type="binding site" evidence="8">
    <location>
        <position position="290"/>
    </location>
    <ligand>
        <name>FAD</name>
        <dbReference type="ChEBI" id="CHEBI:57692"/>
    </ligand>
</feature>
<dbReference type="InterPro" id="IPR023753">
    <property type="entry name" value="FAD/NAD-binding_dom"/>
</dbReference>
<feature type="binding site" evidence="8">
    <location>
        <position position="251"/>
    </location>
    <ligand>
        <name>NAD(+)</name>
        <dbReference type="ChEBI" id="CHEBI:57540"/>
    </ligand>
</feature>
<dbReference type="RefSeq" id="WP_168776517.1">
    <property type="nucleotide sequence ID" value="NZ_JAABNR010000031.1"/>
</dbReference>
<keyword evidence="7 10" id="KW-0676">Redox-active center</keyword>
<dbReference type="InterPro" id="IPR036188">
    <property type="entry name" value="FAD/NAD-bd_sf"/>
</dbReference>
<feature type="binding site" evidence="8">
    <location>
        <position position="112"/>
    </location>
    <ligand>
        <name>FAD</name>
        <dbReference type="ChEBI" id="CHEBI:57692"/>
    </ligand>
</feature>
<evidence type="ECO:0000256" key="4">
    <source>
        <dbReference type="ARBA" id="ARBA00022857"/>
    </source>
</evidence>
<keyword evidence="15" id="KW-1185">Reference proteome</keyword>
<gene>
    <name evidence="14" type="ORF">GV832_19215</name>
</gene>
<dbReference type="GO" id="GO:0050660">
    <property type="term" value="F:flavin adenine dinucleotide binding"/>
    <property type="evidence" value="ECO:0007669"/>
    <property type="project" value="TreeGrafter"/>
</dbReference>
<keyword evidence="3 8" id="KW-0274">FAD</keyword>
<dbReference type="PIRSF" id="PIRSF000350">
    <property type="entry name" value="Mercury_reductase_MerA"/>
    <property type="match status" value="1"/>
</dbReference>
<feature type="signal peptide" evidence="11">
    <location>
        <begin position="1"/>
        <end position="21"/>
    </location>
</feature>
<keyword evidence="5 10" id="KW-0560">Oxidoreductase</keyword>
<evidence type="ECO:0000256" key="2">
    <source>
        <dbReference type="ARBA" id="ARBA00022630"/>
    </source>
</evidence>
<dbReference type="PANTHER" id="PTHR43014:SF2">
    <property type="entry name" value="MERCURIC REDUCTASE"/>
    <property type="match status" value="1"/>
</dbReference>
<keyword evidence="2 10" id="KW-0285">Flavoprotein</keyword>
<keyword evidence="8" id="KW-0520">NAD</keyword>
<sequence length="450" mass="46877">MKTDLCILGAGSAGLSLAAGAAQMGARVVLLEPGEMGGDCLNTGCVPSKALLHAASAAAAQRRGGPGVAGVTPQVDFAAVMAHVRASVTTIAPHDSQERFESLGVRVIRARGRFTGPDTIEAGGETIRARRFAIATGARPLVPDLPGLEGYLTSETIWSLETLPSHLVIWGAGAMAAELAHAFRRLGSEVTIVTRSRLLRSEEPEAAQRLSDMLTAEGVRILTATPESAGPGALYWPGGGVEGSHLLLALGRRPSLDLGLDLAGVAHTPEGITTNESLRTTNRRIFAMGDVAGRGQLTHLAGYHAGIVLRQAVLGLPARASAPIPRTVWTEPELAQVGDLAQPGDLVHSFDLAALDRGVTDQAQGLARLVIRKGRLVGVTLLGPGAGEQIGLWTLALATKTRLSTLAGVVLPYPSLSEAGKRALGTYFSPRLFDSAIVKLIVKAVQRLVP</sequence>
<feature type="chain" id="PRO_5042039784" evidence="11">
    <location>
        <begin position="22"/>
        <end position="450"/>
    </location>
</feature>
<proteinExistence type="inferred from homology"/>
<evidence type="ECO:0000256" key="6">
    <source>
        <dbReference type="ARBA" id="ARBA00023157"/>
    </source>
</evidence>
<feature type="domain" description="Pyridine nucleotide-disulphide oxidoreductase dimerisation" evidence="12">
    <location>
        <begin position="324"/>
        <end position="423"/>
    </location>
</feature>
<evidence type="ECO:0000256" key="9">
    <source>
        <dbReference type="PIRSR" id="PIRSR000350-4"/>
    </source>
</evidence>
<comment type="similarity">
    <text evidence="1 10">Belongs to the class-I pyridine nucleotide-disulfide oxidoreductase family.</text>
</comment>
<dbReference type="PRINTS" id="PR00411">
    <property type="entry name" value="PNDRDTASEI"/>
</dbReference>
<evidence type="ECO:0000256" key="11">
    <source>
        <dbReference type="SAM" id="SignalP"/>
    </source>
</evidence>
<organism evidence="14 15">
    <name type="scientific">Stagnihabitans tardus</name>
    <dbReference type="NCBI Taxonomy" id="2699202"/>
    <lineage>
        <taxon>Bacteria</taxon>
        <taxon>Pseudomonadati</taxon>
        <taxon>Pseudomonadota</taxon>
        <taxon>Alphaproteobacteria</taxon>
        <taxon>Rhodobacterales</taxon>
        <taxon>Paracoccaceae</taxon>
        <taxon>Stagnihabitans</taxon>
    </lineage>
</organism>
<dbReference type="EMBL" id="JAABNR010000031">
    <property type="protein sequence ID" value="NBZ89724.1"/>
    <property type="molecule type" value="Genomic_DNA"/>
</dbReference>
<evidence type="ECO:0000256" key="3">
    <source>
        <dbReference type="ARBA" id="ARBA00022827"/>
    </source>
</evidence>